<dbReference type="Gene3D" id="1.25.10.10">
    <property type="entry name" value="Leucine-rich Repeat Variant"/>
    <property type="match status" value="1"/>
</dbReference>
<comment type="caution">
    <text evidence="2">The sequence shown here is derived from an EMBL/GenBank/DDBJ whole genome shotgun (WGS) entry which is preliminary data.</text>
</comment>
<dbReference type="InterPro" id="IPR011989">
    <property type="entry name" value="ARM-like"/>
</dbReference>
<evidence type="ECO:0000313" key="2">
    <source>
        <dbReference type="EMBL" id="TCQ04604.1"/>
    </source>
</evidence>
<dbReference type="RefSeq" id="WP_132847745.1">
    <property type="nucleotide sequence ID" value="NZ_CP058648.1"/>
</dbReference>
<keyword evidence="1" id="KW-0812">Transmembrane</keyword>
<dbReference type="InterPro" id="IPR016024">
    <property type="entry name" value="ARM-type_fold"/>
</dbReference>
<name>A0A4V2T4D1_9FIRM</name>
<dbReference type="Pfam" id="PF13646">
    <property type="entry name" value="HEAT_2"/>
    <property type="match status" value="1"/>
</dbReference>
<keyword evidence="1" id="KW-0472">Membrane</keyword>
<reference evidence="2 3" key="1">
    <citation type="submission" date="2019-03" db="EMBL/GenBank/DDBJ databases">
        <title>Genomic Encyclopedia of Type Strains, Phase IV (KMG-IV): sequencing the most valuable type-strain genomes for metagenomic binning, comparative biology and taxonomic classification.</title>
        <authorList>
            <person name="Goeker M."/>
        </authorList>
    </citation>
    <scope>NUCLEOTIDE SEQUENCE [LARGE SCALE GENOMIC DNA]</scope>
    <source>
        <strain evidence="2 3">DSM 100013</strain>
    </source>
</reference>
<dbReference type="AlphaFoldDB" id="A0A4V2T4D1"/>
<accession>A0A4V2T4D1</accession>
<feature type="transmembrane region" description="Helical" evidence="1">
    <location>
        <begin position="6"/>
        <end position="30"/>
    </location>
</feature>
<proteinExistence type="predicted"/>
<keyword evidence="3" id="KW-1185">Reference proteome</keyword>
<dbReference type="Proteomes" id="UP000295504">
    <property type="component" value="Unassembled WGS sequence"/>
</dbReference>
<evidence type="ECO:0000313" key="3">
    <source>
        <dbReference type="Proteomes" id="UP000295504"/>
    </source>
</evidence>
<dbReference type="EMBL" id="SLYC01000006">
    <property type="protein sequence ID" value="TCQ04604.1"/>
    <property type="molecule type" value="Genomic_DNA"/>
</dbReference>
<organism evidence="2 3">
    <name type="scientific">Serpentinicella alkaliphila</name>
    <dbReference type="NCBI Taxonomy" id="1734049"/>
    <lineage>
        <taxon>Bacteria</taxon>
        <taxon>Bacillati</taxon>
        <taxon>Bacillota</taxon>
        <taxon>Clostridia</taxon>
        <taxon>Peptostreptococcales</taxon>
        <taxon>Natronincolaceae</taxon>
        <taxon>Serpentinicella</taxon>
    </lineage>
</organism>
<sequence>MDKNLIWIALISIYLLLLINGLIFWVTILIKRKEVQREKAYKKMYDSLEPDVINYLKLQDLEHNDLLYDGSELKTDVIINLINTNAQSTLITARQAFEDLGYVDGVIEKAEKKLTLNKIKQLGVMGSPKAFPILRKGTVKDDFEVVYQSCYALSLLPMGEQEAEEYITVLQHTNILRDRMIEMIKNLSLSIEVYWRLLLSQKTELGKVVLLRALEDRFHKADPKIMDAVADFLKDPQSSKEIRIASVVALAATQNENYEQILLNHYRREEAWEVRAAVAKVLNKYTEHISRDKINILKEMMYDSNWWVRFNAAEVLARKGLAGIDALVDISLNSEDKEASDLAFYILDANSAVNESLGIFEEGNND</sequence>
<dbReference type="SUPFAM" id="SSF48371">
    <property type="entry name" value="ARM repeat"/>
    <property type="match status" value="1"/>
</dbReference>
<protein>
    <submittedName>
        <fullName evidence="2">HEAT repeat protein</fullName>
    </submittedName>
</protein>
<evidence type="ECO:0000256" key="1">
    <source>
        <dbReference type="SAM" id="Phobius"/>
    </source>
</evidence>
<keyword evidence="1" id="KW-1133">Transmembrane helix</keyword>
<dbReference type="OrthoDB" id="2112914at2"/>
<gene>
    <name evidence="2" type="ORF">EDD79_10067</name>
</gene>